<dbReference type="Gene3D" id="3.30.1330.40">
    <property type="entry name" value="RutC-like"/>
    <property type="match status" value="1"/>
</dbReference>
<dbReference type="InterPro" id="IPR006175">
    <property type="entry name" value="YjgF/YER057c/UK114"/>
</dbReference>
<evidence type="ECO:0000313" key="3">
    <source>
        <dbReference type="Proteomes" id="UP000636949"/>
    </source>
</evidence>
<dbReference type="InterPro" id="IPR006056">
    <property type="entry name" value="RidA"/>
</dbReference>
<comment type="caution">
    <text evidence="2">The sequence shown here is derived from an EMBL/GenBank/DDBJ whole genome shotgun (WGS) entry which is preliminary data.</text>
</comment>
<protein>
    <submittedName>
        <fullName evidence="2">Reactive intermediate/imine deaminase</fullName>
    </submittedName>
</protein>
<dbReference type="RefSeq" id="WP_117001473.1">
    <property type="nucleotide sequence ID" value="NZ_BMJS01000002.1"/>
</dbReference>
<dbReference type="AlphaFoldDB" id="A0A8J2Z2N3"/>
<gene>
    <name evidence="2" type="primary">purR</name>
    <name evidence="2" type="ORF">GCM10010995_03740</name>
</gene>
<dbReference type="Pfam" id="PF01042">
    <property type="entry name" value="Ribonuc_L-PSP"/>
    <property type="match status" value="1"/>
</dbReference>
<dbReference type="FunFam" id="3.30.1330.40:FF:000001">
    <property type="entry name" value="L-PSP family endoribonuclease"/>
    <property type="match status" value="1"/>
</dbReference>
<dbReference type="PANTHER" id="PTHR11803:SF58">
    <property type="entry name" value="PROTEIN HMF1-RELATED"/>
    <property type="match status" value="1"/>
</dbReference>
<evidence type="ECO:0000256" key="1">
    <source>
        <dbReference type="ARBA" id="ARBA00010552"/>
    </source>
</evidence>
<dbReference type="EMBL" id="BMJS01000002">
    <property type="protein sequence ID" value="GGF89660.1"/>
    <property type="molecule type" value="Genomic_DNA"/>
</dbReference>
<evidence type="ECO:0000313" key="2">
    <source>
        <dbReference type="EMBL" id="GGF89660.1"/>
    </source>
</evidence>
<comment type="similarity">
    <text evidence="1">Belongs to the RutC family.</text>
</comment>
<reference evidence="2" key="2">
    <citation type="submission" date="2020-09" db="EMBL/GenBank/DDBJ databases">
        <authorList>
            <person name="Sun Q."/>
            <person name="Zhou Y."/>
        </authorList>
    </citation>
    <scope>NUCLEOTIDE SEQUENCE</scope>
    <source>
        <strain evidence="2">CGMCC 1.15758</strain>
    </source>
</reference>
<dbReference type="InterPro" id="IPR035959">
    <property type="entry name" value="RutC-like_sf"/>
</dbReference>
<dbReference type="CDD" id="cd00448">
    <property type="entry name" value="YjgF_YER057c_UK114_family"/>
    <property type="match status" value="1"/>
</dbReference>
<dbReference type="GO" id="GO:0019239">
    <property type="term" value="F:deaminase activity"/>
    <property type="evidence" value="ECO:0007669"/>
    <property type="project" value="TreeGrafter"/>
</dbReference>
<dbReference type="OrthoDB" id="9803101at2"/>
<sequence>MKEVVQTNNAPQAIGPYVQAVKINGMLYTSGQIALNSNGELVQGDIKVQAKQVMQNLKAVVEAAGSSMDTLIKTTCFIKNMDDFVAFNEVYASFFQGITPPARSCVEVARLPKDVLIEVEAIAEI</sequence>
<reference evidence="2" key="1">
    <citation type="journal article" date="2014" name="Int. J. Syst. Evol. Microbiol.">
        <title>Complete genome sequence of Corynebacterium casei LMG S-19264T (=DSM 44701T), isolated from a smear-ripened cheese.</title>
        <authorList>
            <consortium name="US DOE Joint Genome Institute (JGI-PGF)"/>
            <person name="Walter F."/>
            <person name="Albersmeier A."/>
            <person name="Kalinowski J."/>
            <person name="Ruckert C."/>
        </authorList>
    </citation>
    <scope>NUCLEOTIDE SEQUENCE</scope>
    <source>
        <strain evidence="2">CGMCC 1.15758</strain>
    </source>
</reference>
<dbReference type="Proteomes" id="UP000636949">
    <property type="component" value="Unassembled WGS sequence"/>
</dbReference>
<organism evidence="2 3">
    <name type="scientific">Cysteiniphilum litorale</name>
    <dbReference type="NCBI Taxonomy" id="2056700"/>
    <lineage>
        <taxon>Bacteria</taxon>
        <taxon>Pseudomonadati</taxon>
        <taxon>Pseudomonadota</taxon>
        <taxon>Gammaproteobacteria</taxon>
        <taxon>Thiotrichales</taxon>
        <taxon>Fastidiosibacteraceae</taxon>
        <taxon>Cysteiniphilum</taxon>
    </lineage>
</organism>
<dbReference type="SUPFAM" id="SSF55298">
    <property type="entry name" value="YjgF-like"/>
    <property type="match status" value="1"/>
</dbReference>
<dbReference type="PANTHER" id="PTHR11803">
    <property type="entry name" value="2-IMINOBUTANOATE/2-IMINOPROPANOATE DEAMINASE RIDA"/>
    <property type="match status" value="1"/>
</dbReference>
<proteinExistence type="inferred from homology"/>
<dbReference type="GO" id="GO:0005829">
    <property type="term" value="C:cytosol"/>
    <property type="evidence" value="ECO:0007669"/>
    <property type="project" value="TreeGrafter"/>
</dbReference>
<keyword evidence="3" id="KW-1185">Reference proteome</keyword>
<name>A0A8J2Z2N3_9GAMM</name>
<accession>A0A8J2Z2N3</accession>
<dbReference type="NCBIfam" id="TIGR00004">
    <property type="entry name" value="Rid family detoxifying hydrolase"/>
    <property type="match status" value="1"/>
</dbReference>